<accession>A0ABQ0C2Q4</accession>
<protein>
    <submittedName>
        <fullName evidence="2">Uncharacterized protein</fullName>
    </submittedName>
</protein>
<sequence>MNLTYKEFLEYLENDFDGYEIFMEKATEYQQNKNQKRPSKSRWNPGKVEKATNEMWKKAMQPLYDNLKREVKSAISYKWIEYIEQHEVLEGLRDAMADLNFDEAS</sequence>
<name>A0ABQ0C2Q4_9FIRM</name>
<reference evidence="2 3" key="1">
    <citation type="submission" date="2024-04" db="EMBL/GenBank/DDBJ databases">
        <title>Defined microbial consortia suppress multidrug-resistant proinflammatory Enterobacteriaceae via ecological control.</title>
        <authorList>
            <person name="Furuichi M."/>
            <person name="Kawaguchi T."/>
            <person name="Pust M."/>
            <person name="Yasuma K."/>
            <person name="Plichta D."/>
            <person name="Hasegawa N."/>
            <person name="Ohya T."/>
            <person name="Bhattarai S."/>
            <person name="Sasajima S."/>
            <person name="Aoto Y."/>
            <person name="Tuganbaev T."/>
            <person name="Yaginuma M."/>
            <person name="Ueda M."/>
            <person name="Okahashi N."/>
            <person name="Amafuji K."/>
            <person name="Kiridooshi Y."/>
            <person name="Sugita K."/>
            <person name="Strazar M."/>
            <person name="Skelly A."/>
            <person name="Suda W."/>
            <person name="Hattori M."/>
            <person name="Nakamoto N."/>
            <person name="Caballero S."/>
            <person name="Norman J."/>
            <person name="Olle B."/>
            <person name="Tanoue T."/>
            <person name="Arita M."/>
            <person name="Bucci V."/>
            <person name="Atarashi K."/>
            <person name="Xavier R."/>
            <person name="Honda K."/>
        </authorList>
    </citation>
    <scope>NUCLEOTIDE SEQUENCE [LARGE SCALE GENOMIC DNA]</scope>
    <source>
        <strain evidence="3">k34-0107-D12</strain>
    </source>
</reference>
<organism evidence="2 3">
    <name type="scientific">Blautia parvula</name>
    <dbReference type="NCBI Taxonomy" id="2877527"/>
    <lineage>
        <taxon>Bacteria</taxon>
        <taxon>Bacillati</taxon>
        <taxon>Bacillota</taxon>
        <taxon>Clostridia</taxon>
        <taxon>Lachnospirales</taxon>
        <taxon>Lachnospiraceae</taxon>
        <taxon>Blautia</taxon>
    </lineage>
</organism>
<feature type="region of interest" description="Disordered" evidence="1">
    <location>
        <begin position="30"/>
        <end position="49"/>
    </location>
</feature>
<evidence type="ECO:0000313" key="2">
    <source>
        <dbReference type="EMBL" id="GAA6503076.1"/>
    </source>
</evidence>
<evidence type="ECO:0000256" key="1">
    <source>
        <dbReference type="SAM" id="MobiDB-lite"/>
    </source>
</evidence>
<dbReference type="Proteomes" id="UP001600941">
    <property type="component" value="Unassembled WGS sequence"/>
</dbReference>
<proteinExistence type="predicted"/>
<evidence type="ECO:0000313" key="3">
    <source>
        <dbReference type="Proteomes" id="UP001600941"/>
    </source>
</evidence>
<gene>
    <name evidence="2" type="ORF">K340107D12_58920</name>
</gene>
<keyword evidence="3" id="KW-1185">Reference proteome</keyword>
<dbReference type="EMBL" id="BAABZQ010000001">
    <property type="protein sequence ID" value="GAA6503076.1"/>
    <property type="molecule type" value="Genomic_DNA"/>
</dbReference>
<dbReference type="RefSeq" id="WP_225305373.1">
    <property type="nucleotide sequence ID" value="NZ_BAABZQ010000001.1"/>
</dbReference>
<comment type="caution">
    <text evidence="2">The sequence shown here is derived from an EMBL/GenBank/DDBJ whole genome shotgun (WGS) entry which is preliminary data.</text>
</comment>